<evidence type="ECO:0000259" key="4">
    <source>
        <dbReference type="PROSITE" id="PS51462"/>
    </source>
</evidence>
<proteinExistence type="inferred from homology"/>
<dbReference type="SUPFAM" id="SSF55811">
    <property type="entry name" value="Nudix"/>
    <property type="match status" value="1"/>
</dbReference>
<evidence type="ECO:0000313" key="6">
    <source>
        <dbReference type="Proteomes" id="UP001208935"/>
    </source>
</evidence>
<dbReference type="InterPro" id="IPR000086">
    <property type="entry name" value="NUDIX_hydrolase_dom"/>
</dbReference>
<keyword evidence="2 3" id="KW-0378">Hydrolase</keyword>
<keyword evidence="6" id="KW-1185">Reference proteome</keyword>
<dbReference type="PROSITE" id="PS51462">
    <property type="entry name" value="NUDIX"/>
    <property type="match status" value="1"/>
</dbReference>
<evidence type="ECO:0000256" key="2">
    <source>
        <dbReference type="ARBA" id="ARBA00022801"/>
    </source>
</evidence>
<reference evidence="6" key="1">
    <citation type="submission" date="2023-07" db="EMBL/GenBank/DDBJ databases">
        <title>Verminephrobacter genomes.</title>
        <authorList>
            <person name="Lund M.B."/>
        </authorList>
    </citation>
    <scope>NUCLEOTIDE SEQUENCE [LARGE SCALE GENOMIC DNA]</scope>
    <source>
        <strain evidence="6">AtM5-05</strain>
    </source>
</reference>
<protein>
    <submittedName>
        <fullName evidence="5">NUDIX domain-containing protein</fullName>
    </submittedName>
</protein>
<gene>
    <name evidence="5" type="ORF">D5039_19345</name>
</gene>
<dbReference type="Pfam" id="PF00293">
    <property type="entry name" value="NUDIX"/>
    <property type="match status" value="1"/>
</dbReference>
<comment type="cofactor">
    <cofactor evidence="1">
        <name>Mg(2+)</name>
        <dbReference type="ChEBI" id="CHEBI:18420"/>
    </cofactor>
</comment>
<dbReference type="EMBL" id="QZCW01000004">
    <property type="protein sequence ID" value="MCW5323213.1"/>
    <property type="molecule type" value="Genomic_DNA"/>
</dbReference>
<dbReference type="GeneID" id="77320660"/>
<dbReference type="InterPro" id="IPR020084">
    <property type="entry name" value="NUDIX_hydrolase_CS"/>
</dbReference>
<evidence type="ECO:0000313" key="5">
    <source>
        <dbReference type="EMBL" id="MCW5323213.1"/>
    </source>
</evidence>
<comment type="similarity">
    <text evidence="3">Belongs to the Nudix hydrolase family.</text>
</comment>
<dbReference type="PRINTS" id="PR00502">
    <property type="entry name" value="NUDIXFAMILY"/>
</dbReference>
<dbReference type="Gene3D" id="3.90.79.10">
    <property type="entry name" value="Nucleoside Triphosphate Pyrophosphohydrolase"/>
    <property type="match status" value="1"/>
</dbReference>
<accession>A0ABT3KY03</accession>
<dbReference type="PROSITE" id="PS00893">
    <property type="entry name" value="NUDIX_BOX"/>
    <property type="match status" value="1"/>
</dbReference>
<dbReference type="Proteomes" id="UP001208935">
    <property type="component" value="Unassembled WGS sequence"/>
</dbReference>
<dbReference type="PANTHER" id="PTHR43736:SF1">
    <property type="entry name" value="DIHYDRONEOPTERIN TRIPHOSPHATE DIPHOSPHATASE"/>
    <property type="match status" value="1"/>
</dbReference>
<dbReference type="PANTHER" id="PTHR43736">
    <property type="entry name" value="ADP-RIBOSE PYROPHOSPHATASE"/>
    <property type="match status" value="1"/>
</dbReference>
<dbReference type="CDD" id="cd04699">
    <property type="entry name" value="NUDIX_MutT_Nudt1"/>
    <property type="match status" value="1"/>
</dbReference>
<evidence type="ECO:0000256" key="1">
    <source>
        <dbReference type="ARBA" id="ARBA00001946"/>
    </source>
</evidence>
<dbReference type="InterPro" id="IPR015797">
    <property type="entry name" value="NUDIX_hydrolase-like_dom_sf"/>
</dbReference>
<dbReference type="RefSeq" id="WP_265257841.1">
    <property type="nucleotide sequence ID" value="NZ_QZCV01000002.1"/>
</dbReference>
<name>A0ABT3KY03_9BURK</name>
<organism evidence="5 6">
    <name type="scientific">Verminephrobacter aporrectodeae subsp. tuberculatae</name>
    <dbReference type="NCBI Taxonomy" id="1110392"/>
    <lineage>
        <taxon>Bacteria</taxon>
        <taxon>Pseudomonadati</taxon>
        <taxon>Pseudomonadota</taxon>
        <taxon>Betaproteobacteria</taxon>
        <taxon>Burkholderiales</taxon>
        <taxon>Comamonadaceae</taxon>
        <taxon>Verminephrobacter</taxon>
    </lineage>
</organism>
<feature type="domain" description="Nudix hydrolase" evidence="4">
    <location>
        <begin position="13"/>
        <end position="137"/>
    </location>
</feature>
<dbReference type="InterPro" id="IPR020476">
    <property type="entry name" value="Nudix_hydrolase"/>
</dbReference>
<sequence>MNPPTPSDSKATKFPVSVKGVLINDHRILLLKNERDEWELPGGKLELHEEPTDCLAREILEETGISVRITRPLRSYVYWVADVVPVLIVPFICECENFDSLRISNEHKEIATFDLSELDTIRLPMGYRTTISDAIANT</sequence>
<comment type="caution">
    <text evidence="5">The sequence shown here is derived from an EMBL/GenBank/DDBJ whole genome shotgun (WGS) entry which is preliminary data.</text>
</comment>
<evidence type="ECO:0000256" key="3">
    <source>
        <dbReference type="RuleBase" id="RU003476"/>
    </source>
</evidence>